<sequence>MLTKLHKKEEHADNAFLEFSTSTQNKLSPILLAIKAIILLLKKYVNDIIRTINTSKNVMCYGGLPNIVASIFTDYDENIKNGAELALGPLKEISLTLEGLKDAIESLGEGYPTLLNQFKPYVDNAIFHPGQYQFVHQ</sequence>
<protein>
    <submittedName>
        <fullName evidence="1">Uncharacterized protein</fullName>
    </submittedName>
</protein>
<gene>
    <name evidence="1" type="ORF">LC087_12290</name>
</gene>
<organism evidence="1 2">
    <name type="scientific">Bacillus carboniphilus</name>
    <dbReference type="NCBI Taxonomy" id="86663"/>
    <lineage>
        <taxon>Bacteria</taxon>
        <taxon>Bacillati</taxon>
        <taxon>Bacillota</taxon>
        <taxon>Bacilli</taxon>
        <taxon>Bacillales</taxon>
        <taxon>Bacillaceae</taxon>
        <taxon>Bacillus</taxon>
    </lineage>
</organism>
<keyword evidence="2" id="KW-1185">Reference proteome</keyword>
<proteinExistence type="predicted"/>
<evidence type="ECO:0000313" key="2">
    <source>
        <dbReference type="Proteomes" id="UP001197974"/>
    </source>
</evidence>
<dbReference type="RefSeq" id="WP_226542713.1">
    <property type="nucleotide sequence ID" value="NZ_CP129013.1"/>
</dbReference>
<accession>A0ABY9JQG6</accession>
<reference evidence="1 2" key="1">
    <citation type="submission" date="2023-06" db="EMBL/GenBank/DDBJ databases">
        <title>Five Gram-positive bacteria isolated from mangrove sediments in Shenzhen, Guangdong, China.</title>
        <authorList>
            <person name="Yu S."/>
            <person name="Zheng W."/>
            <person name="Huang Y."/>
        </authorList>
    </citation>
    <scope>NUCLEOTIDE SEQUENCE [LARGE SCALE GENOMIC DNA]</scope>
    <source>
        <strain evidence="1 2">SaN35-3</strain>
    </source>
</reference>
<name>A0ABY9JQG6_9BACI</name>
<dbReference type="Proteomes" id="UP001197974">
    <property type="component" value="Chromosome"/>
</dbReference>
<dbReference type="EMBL" id="CP129013">
    <property type="protein sequence ID" value="WLR41647.1"/>
    <property type="molecule type" value="Genomic_DNA"/>
</dbReference>
<evidence type="ECO:0000313" key="1">
    <source>
        <dbReference type="EMBL" id="WLR41647.1"/>
    </source>
</evidence>